<accession>A0A517QAB7</accession>
<organism evidence="3 4">
    <name type="scientific">Gimesia panareensis</name>
    <dbReference type="NCBI Taxonomy" id="2527978"/>
    <lineage>
        <taxon>Bacteria</taxon>
        <taxon>Pseudomonadati</taxon>
        <taxon>Planctomycetota</taxon>
        <taxon>Planctomycetia</taxon>
        <taxon>Planctomycetales</taxon>
        <taxon>Planctomycetaceae</taxon>
        <taxon>Gimesia</taxon>
    </lineage>
</organism>
<keyword evidence="4" id="KW-1185">Reference proteome</keyword>
<evidence type="ECO:0000256" key="1">
    <source>
        <dbReference type="SAM" id="Coils"/>
    </source>
</evidence>
<keyword evidence="1" id="KW-0175">Coiled coil</keyword>
<dbReference type="AlphaFoldDB" id="A0A517QAB7"/>
<proteinExistence type="predicted"/>
<protein>
    <submittedName>
        <fullName evidence="3">Uncharacterized protein</fullName>
    </submittedName>
</protein>
<sequence length="498" mass="55375">MKKKATRKSAAAKKQAAPKKQAAKKAPKKKAAKKKAPAKKAANKKTTQKKTTQKNKPVKKSTAKSKAAKKPAKKNKPDQTGADQHPLQGKSTVFASARTNEWQPYPLLRIIEDQEIRKEMAARKDELEAQYEQAKVAYDLLSKEIELQKLRRESDDESSQGTDYGDVTGIAICFRKKYRQVLSPLQYVLDVNVSRKQDEGELKKRKIDPLPPAINGTPIKVREGSFHFSSSVEVGRLAAGDGPAHPVAPDAPILGGQPIADEGFERYFGTLGIVFANNDGQNFGLSNRHVTLNKTVRIISSDDPNSQEVGPVIKKVSDHLDLGRRYYVDASYFSLKPLEDKLKDDTIPYLVKDLENVHPSLDVVFAKRIVKTKDQYVPIYKYGAKTGRILEGKITSIETEVDIDGTKQGVIRVESYPKKFLEPGDSGSILLMKATVRNQLRWVVIGIVFGQLMDPAGDGFVANDHVAFACHMPYVLNLLKLSEEIPADKFAEDWTHDD</sequence>
<evidence type="ECO:0000256" key="2">
    <source>
        <dbReference type="SAM" id="MobiDB-lite"/>
    </source>
</evidence>
<evidence type="ECO:0000313" key="3">
    <source>
        <dbReference type="EMBL" id="QDT28578.1"/>
    </source>
</evidence>
<reference evidence="3 4" key="1">
    <citation type="submission" date="2019-03" db="EMBL/GenBank/DDBJ databases">
        <title>Deep-cultivation of Planctomycetes and their phenomic and genomic characterization uncovers novel biology.</title>
        <authorList>
            <person name="Wiegand S."/>
            <person name="Jogler M."/>
            <person name="Boedeker C."/>
            <person name="Pinto D."/>
            <person name="Vollmers J."/>
            <person name="Rivas-Marin E."/>
            <person name="Kohn T."/>
            <person name="Peeters S.H."/>
            <person name="Heuer A."/>
            <person name="Rast P."/>
            <person name="Oberbeckmann S."/>
            <person name="Bunk B."/>
            <person name="Jeske O."/>
            <person name="Meyerdierks A."/>
            <person name="Storesund J.E."/>
            <person name="Kallscheuer N."/>
            <person name="Luecker S."/>
            <person name="Lage O.M."/>
            <person name="Pohl T."/>
            <person name="Merkel B.J."/>
            <person name="Hornburger P."/>
            <person name="Mueller R.-W."/>
            <person name="Bruemmer F."/>
            <person name="Labrenz M."/>
            <person name="Spormann A.M."/>
            <person name="Op den Camp H."/>
            <person name="Overmann J."/>
            <person name="Amann R."/>
            <person name="Jetten M.S.M."/>
            <person name="Mascher T."/>
            <person name="Medema M.H."/>
            <person name="Devos D.P."/>
            <person name="Kaster A.-K."/>
            <person name="Ovreas L."/>
            <person name="Rohde M."/>
            <person name="Galperin M.Y."/>
            <person name="Jogler C."/>
        </authorList>
    </citation>
    <scope>NUCLEOTIDE SEQUENCE [LARGE SCALE GENOMIC DNA]</scope>
    <source>
        <strain evidence="3 4">Enr10</strain>
    </source>
</reference>
<feature type="compositionally biased region" description="Basic residues" evidence="2">
    <location>
        <begin position="21"/>
        <end position="74"/>
    </location>
</feature>
<evidence type="ECO:0000313" key="4">
    <source>
        <dbReference type="Proteomes" id="UP000315647"/>
    </source>
</evidence>
<dbReference type="Proteomes" id="UP000315647">
    <property type="component" value="Chromosome"/>
</dbReference>
<feature type="coiled-coil region" evidence="1">
    <location>
        <begin position="110"/>
        <end position="160"/>
    </location>
</feature>
<dbReference type="RefSeq" id="WP_197997286.1">
    <property type="nucleotide sequence ID" value="NZ_CP037421.1"/>
</dbReference>
<dbReference type="EMBL" id="CP037421">
    <property type="protein sequence ID" value="QDT28578.1"/>
    <property type="molecule type" value="Genomic_DNA"/>
</dbReference>
<feature type="compositionally biased region" description="Basic residues" evidence="2">
    <location>
        <begin position="1"/>
        <end position="11"/>
    </location>
</feature>
<gene>
    <name evidence="3" type="ORF">Enr10x_39220</name>
</gene>
<feature type="region of interest" description="Disordered" evidence="2">
    <location>
        <begin position="1"/>
        <end position="88"/>
    </location>
</feature>
<name>A0A517QAB7_9PLAN</name>